<keyword evidence="1" id="KW-0238">DNA-binding</keyword>
<dbReference type="SUPFAM" id="SSF47413">
    <property type="entry name" value="lambda repressor-like DNA-binding domains"/>
    <property type="match status" value="1"/>
</dbReference>
<gene>
    <name evidence="3" type="ORF">H9X91_05475</name>
</gene>
<evidence type="ECO:0000313" key="3">
    <source>
        <dbReference type="EMBL" id="MBM6850887.1"/>
    </source>
</evidence>
<dbReference type="PROSITE" id="PS50943">
    <property type="entry name" value="HTH_CROC1"/>
    <property type="match status" value="1"/>
</dbReference>
<sequence>MQDQRTGALLRKLRQERGWTQRQVAEQLGVSTQAVSKWERDQGIPDVGLLPHLAEIFGVSVEGLLDGGLNPAAPDGGNMKRLQFYVCPDCGNILTSSSGGQLSCCGRKLEPLRAVPADAEHAATVQEVETDWYVTFRHPMEKGHFIRFAACVAPDRLLLVRLYPEQGSEFRIPQLRGGAKLYLCCSRHGLFRAELP</sequence>
<dbReference type="InterPro" id="IPR036073">
    <property type="entry name" value="Desulfoferrodoxin_Fe-bd_dom_sf"/>
</dbReference>
<dbReference type="SMART" id="SM00530">
    <property type="entry name" value="HTH_XRE"/>
    <property type="match status" value="1"/>
</dbReference>
<dbReference type="InterPro" id="IPR001387">
    <property type="entry name" value="Cro/C1-type_HTH"/>
</dbReference>
<dbReference type="Pfam" id="PF01381">
    <property type="entry name" value="HTH_3"/>
    <property type="match status" value="1"/>
</dbReference>
<name>A0ABS2FVG7_9FIRM</name>
<protein>
    <submittedName>
        <fullName evidence="3">Helix-turn-helix domain-containing protein</fullName>
    </submittedName>
</protein>
<dbReference type="Gene3D" id="2.60.40.730">
    <property type="entry name" value="SOR catalytic domain"/>
    <property type="match status" value="1"/>
</dbReference>
<feature type="domain" description="HTH cro/C1-type" evidence="2">
    <location>
        <begin position="10"/>
        <end position="64"/>
    </location>
</feature>
<dbReference type="EMBL" id="JACSNX010000005">
    <property type="protein sequence ID" value="MBM6850887.1"/>
    <property type="molecule type" value="Genomic_DNA"/>
</dbReference>
<organism evidence="3 4">
    <name type="scientific">Oscillibacter valericigenes</name>
    <dbReference type="NCBI Taxonomy" id="351091"/>
    <lineage>
        <taxon>Bacteria</taxon>
        <taxon>Bacillati</taxon>
        <taxon>Bacillota</taxon>
        <taxon>Clostridia</taxon>
        <taxon>Eubacteriales</taxon>
        <taxon>Oscillospiraceae</taxon>
        <taxon>Oscillibacter</taxon>
    </lineage>
</organism>
<dbReference type="PANTHER" id="PTHR46558">
    <property type="entry name" value="TRACRIPTIONAL REGULATORY PROTEIN-RELATED-RELATED"/>
    <property type="match status" value="1"/>
</dbReference>
<dbReference type="PANTHER" id="PTHR46558:SF11">
    <property type="entry name" value="HTH-TYPE TRANSCRIPTIONAL REGULATOR XRE"/>
    <property type="match status" value="1"/>
</dbReference>
<evidence type="ECO:0000313" key="4">
    <source>
        <dbReference type="Proteomes" id="UP000719500"/>
    </source>
</evidence>
<dbReference type="SUPFAM" id="SSF57802">
    <property type="entry name" value="Rubredoxin-like"/>
    <property type="match status" value="1"/>
</dbReference>
<dbReference type="Proteomes" id="UP000719500">
    <property type="component" value="Unassembled WGS sequence"/>
</dbReference>
<evidence type="ECO:0000259" key="2">
    <source>
        <dbReference type="PROSITE" id="PS50943"/>
    </source>
</evidence>
<dbReference type="SUPFAM" id="SSF49367">
    <property type="entry name" value="Superoxide reductase-like"/>
    <property type="match status" value="1"/>
</dbReference>
<dbReference type="CDD" id="cd00093">
    <property type="entry name" value="HTH_XRE"/>
    <property type="match status" value="1"/>
</dbReference>
<dbReference type="RefSeq" id="WP_204803360.1">
    <property type="nucleotide sequence ID" value="NZ_JACSNX010000005.1"/>
</dbReference>
<keyword evidence="4" id="KW-1185">Reference proteome</keyword>
<proteinExistence type="predicted"/>
<accession>A0ABS2FVG7</accession>
<dbReference type="Gene3D" id="1.10.260.40">
    <property type="entry name" value="lambda repressor-like DNA-binding domains"/>
    <property type="match status" value="1"/>
</dbReference>
<reference evidence="3 4" key="1">
    <citation type="journal article" date="2021" name="Sci. Rep.">
        <title>The distribution of antibiotic resistance genes in chicken gut microbiota commensals.</title>
        <authorList>
            <person name="Juricova H."/>
            <person name="Matiasovicova J."/>
            <person name="Kubasova T."/>
            <person name="Cejkova D."/>
            <person name="Rychlik I."/>
        </authorList>
    </citation>
    <scope>NUCLEOTIDE SEQUENCE [LARGE SCALE GENOMIC DNA]</scope>
    <source>
        <strain evidence="3 4">An411</strain>
    </source>
</reference>
<evidence type="ECO:0000256" key="1">
    <source>
        <dbReference type="ARBA" id="ARBA00023125"/>
    </source>
</evidence>
<comment type="caution">
    <text evidence="3">The sequence shown here is derived from an EMBL/GenBank/DDBJ whole genome shotgun (WGS) entry which is preliminary data.</text>
</comment>
<dbReference type="InterPro" id="IPR010982">
    <property type="entry name" value="Lambda_DNA-bd_dom_sf"/>
</dbReference>